<dbReference type="Gene3D" id="3.30.70.141">
    <property type="entry name" value="Nucleoside diphosphate kinase-like domain"/>
    <property type="match status" value="1"/>
</dbReference>
<sequence>MAMNENEEYYCFEVVWDYEGNIRQFVLRFFPLQESSELYDVMKHKTFMKRTRTSNLKLSHLNIGKTVSVLNRQLLVMNYADVKTRVTMEKLFQRTAVVFKVNENMGDVLDSLTGHWLTTNSSNMVITRVKMTILDREDILKLGLVGQCGFSDPCIAAEVTGEDAVKHCQDILAMVSAKFMIHDFCYASPDPQTAKWTLSLLFDKPRRNTSVCGNGILCLIKPHSVREGATPKIIQHILRYGFKILAIETLVLERHIAEGFLELYRGVVPEYLPWVDDFASGPCVALEVEEFCPLGPREIPREPCQDPPPAPACNQTYDKFRSFAGPADPNIARTIRPSSLRALFGRDKVFNGVHCTDLQRDCQSDLEFIFRYIARPEIIATR</sequence>
<keyword evidence="8" id="KW-1185">Reference proteome</keyword>
<proteinExistence type="inferred from homology"/>
<evidence type="ECO:0000313" key="7">
    <source>
        <dbReference type="EMBL" id="GAV04288.1"/>
    </source>
</evidence>
<evidence type="ECO:0000256" key="4">
    <source>
        <dbReference type="ARBA" id="ARBA00023273"/>
    </source>
</evidence>
<dbReference type="STRING" id="947166.A0A1D1VWY0"/>
<organism evidence="7 8">
    <name type="scientific">Ramazzottius varieornatus</name>
    <name type="common">Water bear</name>
    <name type="synonym">Tardigrade</name>
    <dbReference type="NCBI Taxonomy" id="947166"/>
    <lineage>
        <taxon>Eukaryota</taxon>
        <taxon>Metazoa</taxon>
        <taxon>Ecdysozoa</taxon>
        <taxon>Tardigrada</taxon>
        <taxon>Eutardigrada</taxon>
        <taxon>Parachela</taxon>
        <taxon>Hypsibioidea</taxon>
        <taxon>Ramazzottiidae</taxon>
        <taxon>Ramazzottius</taxon>
    </lineage>
</organism>
<dbReference type="SMART" id="SM00676">
    <property type="entry name" value="DM10"/>
    <property type="match status" value="1"/>
</dbReference>
<dbReference type="EMBL" id="BDGG01000010">
    <property type="protein sequence ID" value="GAV04288.1"/>
    <property type="molecule type" value="Genomic_DNA"/>
</dbReference>
<keyword evidence="4" id="KW-0966">Cell projection</keyword>
<dbReference type="InterPro" id="IPR006602">
    <property type="entry name" value="DM10_dom"/>
</dbReference>
<keyword evidence="3" id="KW-0206">Cytoskeleton</keyword>
<accession>A0A1D1VWY0</accession>
<dbReference type="SMART" id="SM00562">
    <property type="entry name" value="NDK"/>
    <property type="match status" value="1"/>
</dbReference>
<dbReference type="OrthoDB" id="270127at2759"/>
<dbReference type="PANTHER" id="PTHR43109:SF2">
    <property type="entry name" value="NUCLEOSIDE DIPHOSPHATE KINASE 7"/>
    <property type="match status" value="1"/>
</dbReference>
<name>A0A1D1VWY0_RAMVA</name>
<evidence type="ECO:0000256" key="3">
    <source>
        <dbReference type="ARBA" id="ARBA00023212"/>
    </source>
</evidence>
<evidence type="ECO:0000313" key="8">
    <source>
        <dbReference type="Proteomes" id="UP000186922"/>
    </source>
</evidence>
<dbReference type="Proteomes" id="UP000186922">
    <property type="component" value="Unassembled WGS sequence"/>
</dbReference>
<comment type="caution">
    <text evidence="5">Lacks conserved residue(s) required for the propagation of feature annotation.</text>
</comment>
<evidence type="ECO:0000259" key="6">
    <source>
        <dbReference type="PROSITE" id="PS51336"/>
    </source>
</evidence>
<comment type="caution">
    <text evidence="7">The sequence shown here is derived from an EMBL/GenBank/DDBJ whole genome shotgun (WGS) entry which is preliminary data.</text>
</comment>
<evidence type="ECO:0000256" key="1">
    <source>
        <dbReference type="ARBA" id="ARBA00004430"/>
    </source>
</evidence>
<dbReference type="PANTHER" id="PTHR43109">
    <property type="entry name" value="NUCLEOSIDE DIPHOSPHATE KINASE 7"/>
    <property type="match status" value="1"/>
</dbReference>
<keyword evidence="2" id="KW-0963">Cytoplasm</keyword>
<dbReference type="GO" id="GO:0005813">
    <property type="term" value="C:centrosome"/>
    <property type="evidence" value="ECO:0007669"/>
    <property type="project" value="TreeGrafter"/>
</dbReference>
<dbReference type="AlphaFoldDB" id="A0A1D1VWY0"/>
<gene>
    <name evidence="7" type="primary">RvY_14591-1</name>
    <name evidence="7" type="synonym">RvY_14591.1</name>
    <name evidence="7" type="ORF">RvY_14591</name>
</gene>
<evidence type="ECO:0000256" key="5">
    <source>
        <dbReference type="PROSITE-ProRule" id="PRU00706"/>
    </source>
</evidence>
<comment type="similarity">
    <text evidence="5">Belongs to the NDK family.</text>
</comment>
<dbReference type="GO" id="GO:0005879">
    <property type="term" value="C:axonemal microtubule"/>
    <property type="evidence" value="ECO:0007669"/>
    <property type="project" value="TreeGrafter"/>
</dbReference>
<dbReference type="PROSITE" id="PS51336">
    <property type="entry name" value="DM10"/>
    <property type="match status" value="1"/>
</dbReference>
<dbReference type="InterPro" id="IPR036850">
    <property type="entry name" value="NDK-like_dom_sf"/>
</dbReference>
<dbReference type="InterPro" id="IPR034907">
    <property type="entry name" value="NDK-like_dom"/>
</dbReference>
<comment type="subcellular location">
    <subcellularLocation>
        <location evidence="1">Cytoplasm</location>
        <location evidence="1">Cytoskeleton</location>
        <location evidence="1">Cilium axoneme</location>
    </subcellularLocation>
</comment>
<dbReference type="PROSITE" id="PS51374">
    <property type="entry name" value="NDPK_LIKE"/>
    <property type="match status" value="1"/>
</dbReference>
<dbReference type="Pfam" id="PF00334">
    <property type="entry name" value="NDK"/>
    <property type="match status" value="1"/>
</dbReference>
<protein>
    <recommendedName>
        <fullName evidence="6">DM10 domain-containing protein</fullName>
    </recommendedName>
</protein>
<reference evidence="7 8" key="1">
    <citation type="journal article" date="2016" name="Nat. Commun.">
        <title>Extremotolerant tardigrade genome and improved radiotolerance of human cultured cells by tardigrade-unique protein.</title>
        <authorList>
            <person name="Hashimoto T."/>
            <person name="Horikawa D.D."/>
            <person name="Saito Y."/>
            <person name="Kuwahara H."/>
            <person name="Kozuka-Hata H."/>
            <person name="Shin-I T."/>
            <person name="Minakuchi Y."/>
            <person name="Ohishi K."/>
            <person name="Motoyama A."/>
            <person name="Aizu T."/>
            <person name="Enomoto A."/>
            <person name="Kondo K."/>
            <person name="Tanaka S."/>
            <person name="Hara Y."/>
            <person name="Koshikawa S."/>
            <person name="Sagara H."/>
            <person name="Miura T."/>
            <person name="Yokobori S."/>
            <person name="Miyagawa K."/>
            <person name="Suzuki Y."/>
            <person name="Kubo T."/>
            <person name="Oyama M."/>
            <person name="Kohara Y."/>
            <person name="Fujiyama A."/>
            <person name="Arakawa K."/>
            <person name="Katayama T."/>
            <person name="Toyoda A."/>
            <person name="Kunieda T."/>
        </authorList>
    </citation>
    <scope>NUCLEOTIDE SEQUENCE [LARGE SCALE GENOMIC DNA]</scope>
    <source>
        <strain evidence="7 8">YOKOZUNA-1</strain>
    </source>
</reference>
<evidence type="ECO:0000256" key="2">
    <source>
        <dbReference type="ARBA" id="ARBA00022490"/>
    </source>
</evidence>
<dbReference type="SUPFAM" id="SSF54919">
    <property type="entry name" value="Nucleoside diphosphate kinase, NDK"/>
    <property type="match status" value="1"/>
</dbReference>
<feature type="domain" description="DM10" evidence="6">
    <location>
        <begin position="6"/>
        <end position="92"/>
    </location>
</feature>